<dbReference type="AlphaFoldDB" id="A0A1M6BJ92"/>
<organism evidence="1 2">
    <name type="scientific">Cruoricaptor ignavus</name>
    <dbReference type="NCBI Taxonomy" id="1118202"/>
    <lineage>
        <taxon>Bacteria</taxon>
        <taxon>Pseudomonadati</taxon>
        <taxon>Bacteroidota</taxon>
        <taxon>Flavobacteriia</taxon>
        <taxon>Flavobacteriales</taxon>
        <taxon>Weeksellaceae</taxon>
        <taxon>Cruoricaptor</taxon>
    </lineage>
</organism>
<name>A0A1M6BJ92_9FLAO</name>
<dbReference type="EMBL" id="FQYI01000002">
    <property type="protein sequence ID" value="SHI48756.1"/>
    <property type="molecule type" value="Genomic_DNA"/>
</dbReference>
<dbReference type="OrthoDB" id="8479538at2"/>
<protein>
    <submittedName>
        <fullName evidence="1">Uncharacterized protein</fullName>
    </submittedName>
</protein>
<proteinExistence type="predicted"/>
<reference evidence="1 2" key="1">
    <citation type="submission" date="2016-11" db="EMBL/GenBank/DDBJ databases">
        <authorList>
            <person name="Jaros S."/>
            <person name="Januszkiewicz K."/>
            <person name="Wedrychowicz H."/>
        </authorList>
    </citation>
    <scope>NUCLEOTIDE SEQUENCE [LARGE SCALE GENOMIC DNA]</scope>
    <source>
        <strain evidence="1 2">DSM 25479</strain>
    </source>
</reference>
<keyword evidence="2" id="KW-1185">Reference proteome</keyword>
<dbReference type="Proteomes" id="UP000184335">
    <property type="component" value="Unassembled WGS sequence"/>
</dbReference>
<evidence type="ECO:0000313" key="1">
    <source>
        <dbReference type="EMBL" id="SHI48756.1"/>
    </source>
</evidence>
<dbReference type="RefSeq" id="WP_143154015.1">
    <property type="nucleotide sequence ID" value="NZ_FQYI01000002.1"/>
</dbReference>
<evidence type="ECO:0000313" key="2">
    <source>
        <dbReference type="Proteomes" id="UP000184335"/>
    </source>
</evidence>
<sequence length="116" mass="13866">MNDLAYKPLLDKTEMLEVLEEIDEFTESEEFKNLVNELKSLPDRNAKYDFVRNVVINKNEQEKRGIFLPEGMFIQRSYFSDDRPTLFCIVKYLKDGKRKMTITYDDDIPKEMLTRI</sequence>
<gene>
    <name evidence="1" type="ORF">SAMN05443429_10225</name>
</gene>
<accession>A0A1M6BJ92</accession>
<dbReference type="STRING" id="1118202.SAMN05443429_10225"/>